<feature type="transmembrane region" description="Helical" evidence="6">
    <location>
        <begin position="389"/>
        <end position="413"/>
    </location>
</feature>
<dbReference type="STRING" id="1073328.SAMN05216294_1195"/>
<accession>A0A1H2X3R3</accession>
<protein>
    <submittedName>
        <fullName evidence="7">Uncharacterized membrane protein YfcC, ion transporter superfamily</fullName>
    </submittedName>
</protein>
<dbReference type="PANTHER" id="PTHR43652">
    <property type="entry name" value="BASIC AMINO ACID ANTIPORTER YFCC-RELATED"/>
    <property type="match status" value="1"/>
</dbReference>
<evidence type="ECO:0000256" key="1">
    <source>
        <dbReference type="ARBA" id="ARBA00004651"/>
    </source>
</evidence>
<keyword evidence="8" id="KW-1185">Reference proteome</keyword>
<evidence type="ECO:0000256" key="4">
    <source>
        <dbReference type="ARBA" id="ARBA00022989"/>
    </source>
</evidence>
<feature type="transmembrane region" description="Helical" evidence="6">
    <location>
        <begin position="110"/>
        <end position="130"/>
    </location>
</feature>
<dbReference type="GO" id="GO:0005886">
    <property type="term" value="C:plasma membrane"/>
    <property type="evidence" value="ECO:0007669"/>
    <property type="project" value="UniProtKB-SubCell"/>
</dbReference>
<dbReference type="OrthoDB" id="255482at2"/>
<feature type="transmembrane region" description="Helical" evidence="6">
    <location>
        <begin position="196"/>
        <end position="214"/>
    </location>
</feature>
<name>A0A1H2X3R3_9FLAO</name>
<evidence type="ECO:0000256" key="6">
    <source>
        <dbReference type="SAM" id="Phobius"/>
    </source>
</evidence>
<dbReference type="Proteomes" id="UP000199592">
    <property type="component" value="Unassembled WGS sequence"/>
</dbReference>
<evidence type="ECO:0000256" key="2">
    <source>
        <dbReference type="ARBA" id="ARBA00022475"/>
    </source>
</evidence>
<sequence>MKKFPNAFVILLAVIFLAWIFTYIIPQGSYERVADTETGITRVVNDSYQQISTESPSLFDLMVAIPNGIAGRAELIVLILLIGGCFYLIEKTDTFNQGLVQLVSILKGKESLALIIVASIFTAGGVSIGLQEEVVAMTPVLLLFGKSLGYNTLTMIFASYGSSVVGSSFSPSNPFAVIIAQKEAALPLLSGSTLRIITLLIAFLVWVAYLLYYAKNNRIEKIEMPTQSTSMSTRSKLILALLAITFTIVIYGIIQFDWGFMQMSACFFVLGIASGLISKFGWNKTGETYIAGMKEMIFAAIIIGLANSISILLKDGMIMDTIVYGLFTPLENLPPAFSGVMMMISHVFLHFPVPSYSGQAILTLPILVPLSDLIGLSRQTCVLAYQYGAVMADMIVPTNGALMAVLALANISYNKWFKFALKPALLMLLIGAISIVVAVITGYN</sequence>
<proteinExistence type="predicted"/>
<dbReference type="RefSeq" id="WP_090293461.1">
    <property type="nucleotide sequence ID" value="NZ_FNKI01000001.1"/>
</dbReference>
<dbReference type="PANTHER" id="PTHR43652:SF2">
    <property type="entry name" value="BASIC AMINO ACID ANTIPORTER YFCC-RELATED"/>
    <property type="match status" value="1"/>
</dbReference>
<dbReference type="AlphaFoldDB" id="A0A1H2X3R3"/>
<feature type="transmembrane region" description="Helical" evidence="6">
    <location>
        <begin position="425"/>
        <end position="443"/>
    </location>
</feature>
<evidence type="ECO:0000313" key="7">
    <source>
        <dbReference type="EMBL" id="SDW87417.1"/>
    </source>
</evidence>
<feature type="transmembrane region" description="Helical" evidence="6">
    <location>
        <begin position="260"/>
        <end position="277"/>
    </location>
</feature>
<evidence type="ECO:0000256" key="5">
    <source>
        <dbReference type="ARBA" id="ARBA00023136"/>
    </source>
</evidence>
<organism evidence="7 8">
    <name type="scientific">Flagellimonas zhangzhouensis</name>
    <dbReference type="NCBI Taxonomy" id="1073328"/>
    <lineage>
        <taxon>Bacteria</taxon>
        <taxon>Pseudomonadati</taxon>
        <taxon>Bacteroidota</taxon>
        <taxon>Flavobacteriia</taxon>
        <taxon>Flavobacteriales</taxon>
        <taxon>Flavobacteriaceae</taxon>
        <taxon>Flagellimonas</taxon>
    </lineage>
</organism>
<comment type="subcellular location">
    <subcellularLocation>
        <location evidence="1">Cell membrane</location>
        <topology evidence="1">Multi-pass membrane protein</topology>
    </subcellularLocation>
</comment>
<dbReference type="InterPro" id="IPR051679">
    <property type="entry name" value="DASS-Related_Transporters"/>
</dbReference>
<dbReference type="EMBL" id="FNMY01000003">
    <property type="protein sequence ID" value="SDW87417.1"/>
    <property type="molecule type" value="Genomic_DNA"/>
</dbReference>
<feature type="transmembrane region" description="Helical" evidence="6">
    <location>
        <begin position="69"/>
        <end position="89"/>
    </location>
</feature>
<feature type="transmembrane region" description="Helical" evidence="6">
    <location>
        <begin position="297"/>
        <end position="313"/>
    </location>
</feature>
<keyword evidence="3 6" id="KW-0812">Transmembrane</keyword>
<evidence type="ECO:0000313" key="8">
    <source>
        <dbReference type="Proteomes" id="UP000199592"/>
    </source>
</evidence>
<feature type="transmembrane region" description="Helical" evidence="6">
    <location>
        <begin position="7"/>
        <end position="25"/>
    </location>
</feature>
<evidence type="ECO:0000256" key="3">
    <source>
        <dbReference type="ARBA" id="ARBA00022692"/>
    </source>
</evidence>
<keyword evidence="4 6" id="KW-1133">Transmembrane helix</keyword>
<dbReference type="InterPro" id="IPR018385">
    <property type="entry name" value="C4_dicarb_anaerob_car-like"/>
</dbReference>
<gene>
    <name evidence="7" type="ORF">SAMN04487892_2575</name>
</gene>
<feature type="transmembrane region" description="Helical" evidence="6">
    <location>
        <begin position="235"/>
        <end position="254"/>
    </location>
</feature>
<reference evidence="8" key="1">
    <citation type="submission" date="2016-10" db="EMBL/GenBank/DDBJ databases">
        <authorList>
            <person name="Varghese N."/>
            <person name="Submissions S."/>
        </authorList>
    </citation>
    <scope>NUCLEOTIDE SEQUENCE [LARGE SCALE GENOMIC DNA]</scope>
    <source>
        <strain evidence="8">DSM 25030</strain>
    </source>
</reference>
<keyword evidence="2" id="KW-1003">Cell membrane</keyword>
<keyword evidence="5 6" id="KW-0472">Membrane</keyword>
<dbReference type="Pfam" id="PF03606">
    <property type="entry name" value="DcuC"/>
    <property type="match status" value="1"/>
</dbReference>